<comment type="caution">
    <text evidence="2">The sequence shown here is derived from an EMBL/GenBank/DDBJ whole genome shotgun (WGS) entry which is preliminary data.</text>
</comment>
<evidence type="ECO:0000256" key="1">
    <source>
        <dbReference type="SAM" id="MobiDB-lite"/>
    </source>
</evidence>
<dbReference type="EMBL" id="JAUZQC010000004">
    <property type="protein sequence ID" value="KAK5873030.1"/>
    <property type="molecule type" value="Genomic_DNA"/>
</dbReference>
<dbReference type="Proteomes" id="UP001346869">
    <property type="component" value="Unassembled WGS sequence"/>
</dbReference>
<proteinExistence type="predicted"/>
<organism evidence="2 3">
    <name type="scientific">Eleginops maclovinus</name>
    <name type="common">Patagonian blennie</name>
    <name type="synonym">Eleginus maclovinus</name>
    <dbReference type="NCBI Taxonomy" id="56733"/>
    <lineage>
        <taxon>Eukaryota</taxon>
        <taxon>Metazoa</taxon>
        <taxon>Chordata</taxon>
        <taxon>Craniata</taxon>
        <taxon>Vertebrata</taxon>
        <taxon>Euteleostomi</taxon>
        <taxon>Actinopterygii</taxon>
        <taxon>Neopterygii</taxon>
        <taxon>Teleostei</taxon>
        <taxon>Neoteleostei</taxon>
        <taxon>Acanthomorphata</taxon>
        <taxon>Eupercaria</taxon>
        <taxon>Perciformes</taxon>
        <taxon>Notothenioidei</taxon>
        <taxon>Eleginopidae</taxon>
        <taxon>Eleginops</taxon>
    </lineage>
</organism>
<feature type="region of interest" description="Disordered" evidence="1">
    <location>
        <begin position="57"/>
        <end position="94"/>
    </location>
</feature>
<keyword evidence="3" id="KW-1185">Reference proteome</keyword>
<feature type="compositionally biased region" description="Acidic residues" evidence="1">
    <location>
        <begin position="73"/>
        <end position="83"/>
    </location>
</feature>
<sequence length="145" mass="15589">MCAHCPAVRPRRSCVGCGEASTGRLEDRGGRAVEDTVSFGGGMSSCVFLFGEAAHGSHEVGRKPHTVYTGPDKEEEEEEEEEEGGGRRRRRSAVVVGREGGKGALVNLQEGRLSHEMLAELQLLCMVCVWGGGKQLLQLSSGEFQ</sequence>
<gene>
    <name evidence="2" type="ORF">PBY51_013676</name>
</gene>
<protein>
    <submittedName>
        <fullName evidence="2">Uncharacterized protein</fullName>
    </submittedName>
</protein>
<reference evidence="2 3" key="2">
    <citation type="journal article" date="2023" name="Mol. Biol. Evol.">
        <title>Genomics of Secondarily Temperate Adaptation in the Only Non-Antarctic Icefish.</title>
        <authorList>
            <person name="Rivera-Colon A.G."/>
            <person name="Rayamajhi N."/>
            <person name="Minhas B.F."/>
            <person name="Madrigal G."/>
            <person name="Bilyk K.T."/>
            <person name="Yoon V."/>
            <person name="Hune M."/>
            <person name="Gregory S."/>
            <person name="Cheng C.H.C."/>
            <person name="Catchen J.M."/>
        </authorList>
    </citation>
    <scope>NUCLEOTIDE SEQUENCE [LARGE SCALE GENOMIC DNA]</scope>
    <source>
        <strain evidence="2">JMC-PN-2008</strain>
    </source>
</reference>
<dbReference type="AlphaFoldDB" id="A0AAN7Y6F3"/>
<evidence type="ECO:0000313" key="3">
    <source>
        <dbReference type="Proteomes" id="UP001346869"/>
    </source>
</evidence>
<accession>A0AAN7Y6F3</accession>
<evidence type="ECO:0000313" key="2">
    <source>
        <dbReference type="EMBL" id="KAK5873030.1"/>
    </source>
</evidence>
<reference evidence="2 3" key="1">
    <citation type="journal article" date="2023" name="Genes (Basel)">
        <title>Chromosome-Level Genome Assembly and Circadian Gene Repertoire of the Patagonia Blennie Eleginops maclovinus-The Closest Ancestral Proxy of Antarctic Cryonotothenioids.</title>
        <authorList>
            <person name="Cheng C.C."/>
            <person name="Rivera-Colon A.G."/>
            <person name="Minhas B.F."/>
            <person name="Wilson L."/>
            <person name="Rayamajhi N."/>
            <person name="Vargas-Chacoff L."/>
            <person name="Catchen J.M."/>
        </authorList>
    </citation>
    <scope>NUCLEOTIDE SEQUENCE [LARGE SCALE GENOMIC DNA]</scope>
    <source>
        <strain evidence="2">JMC-PN-2008</strain>
    </source>
</reference>
<name>A0AAN7Y6F3_ELEMC</name>